<protein>
    <recommendedName>
        <fullName evidence="2">Methyltransferase</fullName>
    </recommendedName>
</protein>
<reference evidence="1" key="1">
    <citation type="journal article" date="2020" name="Nature">
        <title>Giant virus diversity and host interactions through global metagenomics.</title>
        <authorList>
            <person name="Schulz F."/>
            <person name="Roux S."/>
            <person name="Paez-Espino D."/>
            <person name="Jungbluth S."/>
            <person name="Walsh D.A."/>
            <person name="Denef V.J."/>
            <person name="McMahon K.D."/>
            <person name="Konstantinidis K.T."/>
            <person name="Eloe-Fadrosh E.A."/>
            <person name="Kyrpides N.C."/>
            <person name="Woyke T."/>
        </authorList>
    </citation>
    <scope>NUCLEOTIDE SEQUENCE</scope>
    <source>
        <strain evidence="1">GVMAG-M-3300009155-2</strain>
    </source>
</reference>
<dbReference type="Gene3D" id="3.40.50.150">
    <property type="entry name" value="Vaccinia Virus protein VP39"/>
    <property type="match status" value="1"/>
</dbReference>
<sequence>MDPNMNTLLSSILNDVLIGSGDSDKHLLTLFSIAVSLGAKNILELGVRDGKTTLPLLMAAKINSGKVTSIDINDTTFNPPDDLKNLLEFKQIDALEYLENVNKKEVFDLIYIDDWHAYKHVKKELDYIDKIVSPKSIILLHDLMYGNHVPHYHSDLTLKDGQWAEGGPYRAVAELNPQFWEFSTIPVNNGLTILRKKYTNLYHS</sequence>
<dbReference type="AlphaFoldDB" id="A0A6C0ERQ3"/>
<dbReference type="SUPFAM" id="SSF53335">
    <property type="entry name" value="S-adenosyl-L-methionine-dependent methyltransferases"/>
    <property type="match status" value="1"/>
</dbReference>
<evidence type="ECO:0000313" key="1">
    <source>
        <dbReference type="EMBL" id="QHT31213.1"/>
    </source>
</evidence>
<proteinExistence type="predicted"/>
<dbReference type="EMBL" id="MN738916">
    <property type="protein sequence ID" value="QHT31213.1"/>
    <property type="molecule type" value="Genomic_DNA"/>
</dbReference>
<organism evidence="1">
    <name type="scientific">viral metagenome</name>
    <dbReference type="NCBI Taxonomy" id="1070528"/>
    <lineage>
        <taxon>unclassified sequences</taxon>
        <taxon>metagenomes</taxon>
        <taxon>organismal metagenomes</taxon>
    </lineage>
</organism>
<dbReference type="Pfam" id="PF13578">
    <property type="entry name" value="Methyltransf_24"/>
    <property type="match status" value="1"/>
</dbReference>
<evidence type="ECO:0008006" key="2">
    <source>
        <dbReference type="Google" id="ProtNLM"/>
    </source>
</evidence>
<accession>A0A6C0ERQ3</accession>
<dbReference type="InterPro" id="IPR029063">
    <property type="entry name" value="SAM-dependent_MTases_sf"/>
</dbReference>
<name>A0A6C0ERQ3_9ZZZZ</name>